<dbReference type="GO" id="GO:0043005">
    <property type="term" value="C:neuron projection"/>
    <property type="evidence" value="ECO:0007669"/>
    <property type="project" value="TreeGrafter"/>
</dbReference>
<dbReference type="GO" id="GO:0005886">
    <property type="term" value="C:plasma membrane"/>
    <property type="evidence" value="ECO:0007669"/>
    <property type="project" value="TreeGrafter"/>
</dbReference>
<reference evidence="6" key="1">
    <citation type="submission" date="2020-11" db="EMBL/GenBank/DDBJ databases">
        <authorList>
            <person name="Tran Van P."/>
        </authorList>
    </citation>
    <scope>NUCLEOTIDE SEQUENCE</scope>
</reference>
<comment type="subcellular location">
    <subcellularLocation>
        <location evidence="1">Membrane</location>
        <topology evidence="1">Multi-pass membrane protein</topology>
    </subcellularLocation>
</comment>
<evidence type="ECO:0000313" key="6">
    <source>
        <dbReference type="EMBL" id="CAD7280612.1"/>
    </source>
</evidence>
<keyword evidence="7" id="KW-1185">Reference proteome</keyword>
<keyword evidence="4" id="KW-0807">Transducer</keyword>
<dbReference type="PANTHER" id="PTHR24235">
    <property type="entry name" value="NEUROPEPTIDE Y RECEPTOR"/>
    <property type="match status" value="1"/>
</dbReference>
<gene>
    <name evidence="6" type="ORF">NMOB1V02_LOCUS8270</name>
</gene>
<sequence length="313" mass="34758">MISVMNPKFGTTTTTVSLATPSLTPVPLQNENHQEGALNCKAMVVTFKNGGTGVDDDDEDNTPGDTELVPLATRERTETHAFFQMTFSLSHMLAMSSTCYNPILYAWLNETFRKEFKEVLPCWRSYEDDNGRVSNRLVGRQSLYSKPHHVEDEDEDAGNNATPSHHRHHHNHNNHRHHNHGKGLDEGDADVETGSGHPQPRRKNTEMISVMNPKFGTTTTTVSLATPSLTPVPLQNENHQEGALNCKAMVVTFKNGGTGVDDDDEDNTPGDTELVPLATRERTESNCRGLILELNTAQEPNKRAPRRLLTSDL</sequence>
<feature type="region of interest" description="Disordered" evidence="5">
    <location>
        <begin position="141"/>
        <end position="205"/>
    </location>
</feature>
<dbReference type="EMBL" id="CAJPEX010002273">
    <property type="protein sequence ID" value="CAG0920764.1"/>
    <property type="molecule type" value="Genomic_DNA"/>
</dbReference>
<evidence type="ECO:0000256" key="4">
    <source>
        <dbReference type="ARBA" id="ARBA00023224"/>
    </source>
</evidence>
<evidence type="ECO:0000256" key="3">
    <source>
        <dbReference type="ARBA" id="ARBA00023170"/>
    </source>
</evidence>
<dbReference type="PANTHER" id="PTHR24235:SF29">
    <property type="entry name" value="GH23382P"/>
    <property type="match status" value="1"/>
</dbReference>
<protein>
    <submittedName>
        <fullName evidence="6">Uncharacterized protein</fullName>
    </submittedName>
</protein>
<keyword evidence="3" id="KW-0675">Receptor</keyword>
<dbReference type="OrthoDB" id="9046662at2759"/>
<keyword evidence="2" id="KW-0297">G-protein coupled receptor</keyword>
<organism evidence="6">
    <name type="scientific">Notodromas monacha</name>
    <dbReference type="NCBI Taxonomy" id="399045"/>
    <lineage>
        <taxon>Eukaryota</taxon>
        <taxon>Metazoa</taxon>
        <taxon>Ecdysozoa</taxon>
        <taxon>Arthropoda</taxon>
        <taxon>Crustacea</taxon>
        <taxon>Oligostraca</taxon>
        <taxon>Ostracoda</taxon>
        <taxon>Podocopa</taxon>
        <taxon>Podocopida</taxon>
        <taxon>Cypridocopina</taxon>
        <taxon>Cypridoidea</taxon>
        <taxon>Cyprididae</taxon>
        <taxon>Notodromas</taxon>
    </lineage>
</organism>
<dbReference type="AlphaFoldDB" id="A0A7R9BSA4"/>
<dbReference type="EMBL" id="OA884310">
    <property type="protein sequence ID" value="CAD7280612.1"/>
    <property type="molecule type" value="Genomic_DNA"/>
</dbReference>
<dbReference type="SUPFAM" id="SSF81321">
    <property type="entry name" value="Family A G protein-coupled receptor-like"/>
    <property type="match status" value="1"/>
</dbReference>
<evidence type="ECO:0000256" key="1">
    <source>
        <dbReference type="ARBA" id="ARBA00004141"/>
    </source>
</evidence>
<evidence type="ECO:0000313" key="7">
    <source>
        <dbReference type="Proteomes" id="UP000678499"/>
    </source>
</evidence>
<evidence type="ECO:0000256" key="5">
    <source>
        <dbReference type="SAM" id="MobiDB-lite"/>
    </source>
</evidence>
<accession>A0A7R9BSA4</accession>
<evidence type="ECO:0000256" key="2">
    <source>
        <dbReference type="ARBA" id="ARBA00023040"/>
    </source>
</evidence>
<dbReference type="Gene3D" id="1.20.1070.10">
    <property type="entry name" value="Rhodopsin 7-helix transmembrane proteins"/>
    <property type="match status" value="1"/>
</dbReference>
<feature type="compositionally biased region" description="Basic residues" evidence="5">
    <location>
        <begin position="164"/>
        <end position="181"/>
    </location>
</feature>
<dbReference type="GO" id="GO:0008188">
    <property type="term" value="F:neuropeptide receptor activity"/>
    <property type="evidence" value="ECO:0007669"/>
    <property type="project" value="TreeGrafter"/>
</dbReference>
<proteinExistence type="predicted"/>
<dbReference type="GO" id="GO:0042923">
    <property type="term" value="F:neuropeptide binding"/>
    <property type="evidence" value="ECO:0007669"/>
    <property type="project" value="TreeGrafter"/>
</dbReference>
<dbReference type="Proteomes" id="UP000678499">
    <property type="component" value="Unassembled WGS sequence"/>
</dbReference>
<name>A0A7R9BSA4_9CRUS</name>